<dbReference type="AlphaFoldDB" id="A0A5F9CNT6"/>
<name>A0A5F9CNT6_RABIT</name>
<dbReference type="GO" id="GO:0005525">
    <property type="term" value="F:GTP binding"/>
    <property type="evidence" value="ECO:0007669"/>
    <property type="project" value="UniProtKB-KW"/>
</dbReference>
<keyword evidence="1" id="KW-0547">Nucleotide-binding</keyword>
<evidence type="ECO:0000313" key="4">
    <source>
        <dbReference type="Ensembl" id="ENSOCUP00000035177.1"/>
    </source>
</evidence>
<dbReference type="SMR" id="A0A5F9CNT6"/>
<dbReference type="Pfam" id="PF00735">
    <property type="entry name" value="Septin"/>
    <property type="match status" value="2"/>
</dbReference>
<dbReference type="GO" id="GO:0042803">
    <property type="term" value="F:protein homodimerization activity"/>
    <property type="evidence" value="ECO:0007669"/>
    <property type="project" value="Ensembl"/>
</dbReference>
<dbReference type="InterPro" id="IPR027417">
    <property type="entry name" value="P-loop_NTPase"/>
</dbReference>
<reference evidence="4" key="3">
    <citation type="submission" date="2025-09" db="UniProtKB">
        <authorList>
            <consortium name="Ensembl"/>
        </authorList>
    </citation>
    <scope>IDENTIFICATION</scope>
    <source>
        <strain evidence="4">Thorbecke</strain>
    </source>
</reference>
<evidence type="ECO:0000256" key="1">
    <source>
        <dbReference type="RuleBase" id="RU004560"/>
    </source>
</evidence>
<protein>
    <submittedName>
        <fullName evidence="4">Septin 12</fullName>
    </submittedName>
</protein>
<organism evidence="4 5">
    <name type="scientific">Oryctolagus cuniculus</name>
    <name type="common">Rabbit</name>
    <dbReference type="NCBI Taxonomy" id="9986"/>
    <lineage>
        <taxon>Eukaryota</taxon>
        <taxon>Metazoa</taxon>
        <taxon>Chordata</taxon>
        <taxon>Craniata</taxon>
        <taxon>Vertebrata</taxon>
        <taxon>Euteleostomi</taxon>
        <taxon>Mammalia</taxon>
        <taxon>Eutheria</taxon>
        <taxon>Euarchontoglires</taxon>
        <taxon>Glires</taxon>
        <taxon>Lagomorpha</taxon>
        <taxon>Leporidae</taxon>
        <taxon>Oryctolagus</taxon>
    </lineage>
</organism>
<reference evidence="4" key="2">
    <citation type="submission" date="2025-08" db="UniProtKB">
        <authorList>
            <consortium name="Ensembl"/>
        </authorList>
    </citation>
    <scope>IDENTIFICATION</scope>
    <source>
        <strain evidence="4">Thorbecke</strain>
    </source>
</reference>
<dbReference type="GO" id="GO:0031105">
    <property type="term" value="C:septin complex"/>
    <property type="evidence" value="ECO:0007669"/>
    <property type="project" value="Ensembl"/>
</dbReference>
<comment type="similarity">
    <text evidence="1">Belongs to the TRAFAC class TrmE-Era-EngA-EngB-Septin-like GTPase superfamily. Septin GTPase family.</text>
</comment>
<dbReference type="GO" id="GO:0048471">
    <property type="term" value="C:perinuclear region of cytoplasm"/>
    <property type="evidence" value="ECO:0007669"/>
    <property type="project" value="Ensembl"/>
</dbReference>
<keyword evidence="1" id="KW-0342">GTP-binding</keyword>
<evidence type="ECO:0000259" key="3">
    <source>
        <dbReference type="PROSITE" id="PS51719"/>
    </source>
</evidence>
<dbReference type="Gene3D" id="3.40.50.300">
    <property type="entry name" value="P-loop containing nucleotide triphosphate hydrolases"/>
    <property type="match status" value="2"/>
</dbReference>
<dbReference type="InterPro" id="IPR030379">
    <property type="entry name" value="G_SEPTIN_dom"/>
</dbReference>
<dbReference type="Ensembl" id="ENSOCUT00000061561.1">
    <property type="protein sequence ID" value="ENSOCUP00000035177.1"/>
    <property type="gene ID" value="ENSOCUG00000008343.3"/>
</dbReference>
<dbReference type="GO" id="GO:0097227">
    <property type="term" value="C:sperm annulus"/>
    <property type="evidence" value="ECO:0007669"/>
    <property type="project" value="Ensembl"/>
</dbReference>
<feature type="domain" description="Septin-type G" evidence="3">
    <location>
        <begin position="151"/>
        <end position="276"/>
    </location>
</feature>
<dbReference type="InParanoid" id="A0A5F9CNT6"/>
<dbReference type="GeneTree" id="ENSGT00940000158310"/>
<sequence length="376" mass="41896">MDPLRQSPSPCSSRPSSPRTPPCEMLGLVGIEAVLDQLKIKAMKMGFEFNIMVVGQSGLGKSTMVNTLFRSKVWKSTLPGLGVTTPQTLKLHAVTHVIEEKGVKLKLTVIDTPGFGDQINNDKWWVPGVGAGLAVPLPPLPPTSGKLPSPEAACLTIEEREAFRTRVTRIQQNLRSHCIDVYPQKCFDEDINDRILNSKIRDRIPFAVVGADREHLVNGKCVLGRKTKWGIIEVENMAHCEFPLLRDLLIRSHLQDLKDITHNVHYENYRVVRLNESHLLPRGPGWVNLAPASEGQLSSPGPFKVYSLTEFTSLPLHPHSRRDRFGELPGFVGTRTTCPRHLRGGMSLHWGRDSPKRESSPRQHSDACSRSKATTV</sequence>
<dbReference type="GO" id="GO:0030496">
    <property type="term" value="C:midbody"/>
    <property type="evidence" value="ECO:0007669"/>
    <property type="project" value="Ensembl"/>
</dbReference>
<dbReference type="PANTHER" id="PTHR18884">
    <property type="entry name" value="SEPTIN"/>
    <property type="match status" value="1"/>
</dbReference>
<dbReference type="GO" id="GO:0005819">
    <property type="term" value="C:spindle"/>
    <property type="evidence" value="ECO:0007669"/>
    <property type="project" value="Ensembl"/>
</dbReference>
<dbReference type="PROSITE" id="PS51719">
    <property type="entry name" value="G_SEPTIN"/>
    <property type="match status" value="2"/>
</dbReference>
<feature type="compositionally biased region" description="Low complexity" evidence="2">
    <location>
        <begin position="7"/>
        <end position="17"/>
    </location>
</feature>
<evidence type="ECO:0000313" key="5">
    <source>
        <dbReference type="Proteomes" id="UP000001811"/>
    </source>
</evidence>
<dbReference type="FunCoup" id="A0A5F9CNT6">
    <property type="interactions" value="6"/>
</dbReference>
<evidence type="ECO:0000256" key="2">
    <source>
        <dbReference type="SAM" id="MobiDB-lite"/>
    </source>
</evidence>
<reference evidence="4 5" key="1">
    <citation type="journal article" date="2011" name="Nature">
        <title>A high-resolution map of human evolutionary constraint using 29 mammals.</title>
        <authorList>
            <person name="Lindblad-Toh K."/>
            <person name="Garber M."/>
            <person name="Zuk O."/>
            <person name="Lin M.F."/>
            <person name="Parker B.J."/>
            <person name="Washietl S."/>
            <person name="Kheradpour P."/>
            <person name="Ernst J."/>
            <person name="Jordan G."/>
            <person name="Mauceli E."/>
            <person name="Ward L.D."/>
            <person name="Lowe C.B."/>
            <person name="Holloway A.K."/>
            <person name="Clamp M."/>
            <person name="Gnerre S."/>
            <person name="Alfoldi J."/>
            <person name="Beal K."/>
            <person name="Chang J."/>
            <person name="Clawson H."/>
            <person name="Cuff J."/>
            <person name="Di Palma F."/>
            <person name="Fitzgerald S."/>
            <person name="Flicek P."/>
            <person name="Guttman M."/>
            <person name="Hubisz M.J."/>
            <person name="Jaffe D.B."/>
            <person name="Jungreis I."/>
            <person name="Kent W.J."/>
            <person name="Kostka D."/>
            <person name="Lara M."/>
            <person name="Martins A.L."/>
            <person name="Massingham T."/>
            <person name="Moltke I."/>
            <person name="Raney B.J."/>
            <person name="Rasmussen M.D."/>
            <person name="Robinson J."/>
            <person name="Stark A."/>
            <person name="Vilella A.J."/>
            <person name="Wen J."/>
            <person name="Xie X."/>
            <person name="Zody M.C."/>
            <person name="Baldwin J."/>
            <person name="Bloom T."/>
            <person name="Chin C.W."/>
            <person name="Heiman D."/>
            <person name="Nicol R."/>
            <person name="Nusbaum C."/>
            <person name="Young S."/>
            <person name="Wilkinson J."/>
            <person name="Worley K.C."/>
            <person name="Kovar C.L."/>
            <person name="Muzny D.M."/>
            <person name="Gibbs R.A."/>
            <person name="Cree A."/>
            <person name="Dihn H.H."/>
            <person name="Fowler G."/>
            <person name="Jhangiani S."/>
            <person name="Joshi V."/>
            <person name="Lee S."/>
            <person name="Lewis L.R."/>
            <person name="Nazareth L.V."/>
            <person name="Okwuonu G."/>
            <person name="Santibanez J."/>
            <person name="Warren W.C."/>
            <person name="Mardis E.R."/>
            <person name="Weinstock G.M."/>
            <person name="Wilson R.K."/>
            <person name="Delehaunty K."/>
            <person name="Dooling D."/>
            <person name="Fronik C."/>
            <person name="Fulton L."/>
            <person name="Fulton B."/>
            <person name="Graves T."/>
            <person name="Minx P."/>
            <person name="Sodergren E."/>
            <person name="Birney E."/>
            <person name="Margulies E.H."/>
            <person name="Herrero J."/>
            <person name="Green E.D."/>
            <person name="Haussler D."/>
            <person name="Siepel A."/>
            <person name="Goldman N."/>
            <person name="Pollard K.S."/>
            <person name="Pedersen J.S."/>
            <person name="Lander E.S."/>
            <person name="Kellis M."/>
        </authorList>
    </citation>
    <scope>NUCLEOTIDE SEQUENCE [LARGE SCALE GENOMIC DNA]</scope>
    <source>
        <strain evidence="5">Thorbecke</strain>
    </source>
</reference>
<feature type="region of interest" description="Disordered" evidence="2">
    <location>
        <begin position="1"/>
        <end position="20"/>
    </location>
</feature>
<dbReference type="STRING" id="9986.ENSOCUP00000035177"/>
<feature type="region of interest" description="Disordered" evidence="2">
    <location>
        <begin position="343"/>
        <end position="376"/>
    </location>
</feature>
<dbReference type="SUPFAM" id="SSF52540">
    <property type="entry name" value="P-loop containing nucleoside triphosphate hydrolases"/>
    <property type="match status" value="1"/>
</dbReference>
<accession>A0A5F9CNT6</accession>
<proteinExistence type="inferred from homology"/>
<dbReference type="Proteomes" id="UP000001811">
    <property type="component" value="Unplaced"/>
</dbReference>
<feature type="domain" description="Septin-type G" evidence="3">
    <location>
        <begin position="45"/>
        <end position="127"/>
    </location>
</feature>
<keyword evidence="5" id="KW-1185">Reference proteome</keyword>
<dbReference type="Bgee" id="ENSOCUG00000008343">
    <property type="expression patterns" value="Expressed in testis and 7 other cell types or tissues"/>
</dbReference>
<gene>
    <name evidence="4" type="primary">SEPTIN12</name>
</gene>
<feature type="compositionally biased region" description="Basic and acidic residues" evidence="2">
    <location>
        <begin position="350"/>
        <end position="369"/>
    </location>
</feature>